<dbReference type="InterPro" id="IPR051732">
    <property type="entry name" value="USF"/>
</dbReference>
<sequence length="285" mass="33378">MQSSQSALISSFRVEPAAGKDARPTQENMQPFMANYNFHQQPYPHYSAADIKGEAGDPAQEHVPFFHAYPQQHPLYDNQQASTPSPDTEKQKDYYRRHSWASSKKDEDGLYSPSSNESSNEMYDTENQRAQMQVLFDKKRRRRESHNAVERRRRDNINDRIQELMTLLPESSLDPVNKPHKGFILRKSVDYIRNLQQDLSRFQQRVQELEATLEHYKMKQQLSSNEPSLAYGLMSPPTQAMDTSMRPSYHHPVYMQQQSPRHNPMMRSYETSTTTQQPTVLKWDH</sequence>
<feature type="coiled-coil region" evidence="5">
    <location>
        <begin position="192"/>
        <end position="219"/>
    </location>
</feature>
<feature type="region of interest" description="Disordered" evidence="6">
    <location>
        <begin position="75"/>
        <end position="126"/>
    </location>
</feature>
<dbReference type="GO" id="GO:0000981">
    <property type="term" value="F:DNA-binding transcription factor activity, RNA polymerase II-specific"/>
    <property type="evidence" value="ECO:0007669"/>
    <property type="project" value="TreeGrafter"/>
</dbReference>
<dbReference type="GO" id="GO:0000978">
    <property type="term" value="F:RNA polymerase II cis-regulatory region sequence-specific DNA binding"/>
    <property type="evidence" value="ECO:0007669"/>
    <property type="project" value="TreeGrafter"/>
</dbReference>
<dbReference type="Proteomes" id="UP000612746">
    <property type="component" value="Unassembled WGS sequence"/>
</dbReference>
<evidence type="ECO:0000256" key="5">
    <source>
        <dbReference type="SAM" id="Coils"/>
    </source>
</evidence>
<organism evidence="8 9">
    <name type="scientific">Umbelopsis vinacea</name>
    <dbReference type="NCBI Taxonomy" id="44442"/>
    <lineage>
        <taxon>Eukaryota</taxon>
        <taxon>Fungi</taxon>
        <taxon>Fungi incertae sedis</taxon>
        <taxon>Mucoromycota</taxon>
        <taxon>Mucoromycotina</taxon>
        <taxon>Umbelopsidomycetes</taxon>
        <taxon>Umbelopsidales</taxon>
        <taxon>Umbelopsidaceae</taxon>
        <taxon>Umbelopsis</taxon>
    </lineage>
</organism>
<evidence type="ECO:0000256" key="3">
    <source>
        <dbReference type="ARBA" id="ARBA00023163"/>
    </source>
</evidence>
<comment type="caution">
    <text evidence="8">The sequence shown here is derived from an EMBL/GenBank/DDBJ whole genome shotgun (WGS) entry which is preliminary data.</text>
</comment>
<dbReference type="PANTHER" id="PTHR46117">
    <property type="entry name" value="FI24210P1"/>
    <property type="match status" value="1"/>
</dbReference>
<dbReference type="SMART" id="SM00353">
    <property type="entry name" value="HLH"/>
    <property type="match status" value="1"/>
</dbReference>
<accession>A0A8H7UG25</accession>
<reference evidence="8" key="1">
    <citation type="submission" date="2020-12" db="EMBL/GenBank/DDBJ databases">
        <title>Metabolic potential, ecology and presence of endohyphal bacteria is reflected in genomic diversity of Mucoromycotina.</title>
        <authorList>
            <person name="Muszewska A."/>
            <person name="Okrasinska A."/>
            <person name="Steczkiewicz K."/>
            <person name="Drgas O."/>
            <person name="Orlowska M."/>
            <person name="Perlinska-Lenart U."/>
            <person name="Aleksandrzak-Piekarczyk T."/>
            <person name="Szatraj K."/>
            <person name="Zielenkiewicz U."/>
            <person name="Pilsyk S."/>
            <person name="Malc E."/>
            <person name="Mieczkowski P."/>
            <person name="Kruszewska J.S."/>
            <person name="Biernat P."/>
            <person name="Pawlowska J."/>
        </authorList>
    </citation>
    <scope>NUCLEOTIDE SEQUENCE</scope>
    <source>
        <strain evidence="8">WA0000051536</strain>
    </source>
</reference>
<dbReference type="PANTHER" id="PTHR46117:SF3">
    <property type="entry name" value="FI24210P1"/>
    <property type="match status" value="1"/>
</dbReference>
<dbReference type="InterPro" id="IPR036638">
    <property type="entry name" value="HLH_DNA-bd_sf"/>
</dbReference>
<keyword evidence="4" id="KW-0539">Nucleus</keyword>
<feature type="compositionally biased region" description="Polar residues" evidence="6">
    <location>
        <begin position="112"/>
        <end position="122"/>
    </location>
</feature>
<feature type="compositionally biased region" description="Basic and acidic residues" evidence="6">
    <location>
        <begin position="87"/>
        <end position="96"/>
    </location>
</feature>
<feature type="region of interest" description="Disordered" evidence="6">
    <location>
        <begin position="1"/>
        <end position="36"/>
    </location>
</feature>
<feature type="domain" description="BHLH" evidence="7">
    <location>
        <begin position="141"/>
        <end position="195"/>
    </location>
</feature>
<dbReference type="EMBL" id="JAEPRA010000009">
    <property type="protein sequence ID" value="KAG2180352.1"/>
    <property type="molecule type" value="Genomic_DNA"/>
</dbReference>
<keyword evidence="2" id="KW-0805">Transcription regulation</keyword>
<evidence type="ECO:0000313" key="8">
    <source>
        <dbReference type="EMBL" id="KAG2180352.1"/>
    </source>
</evidence>
<evidence type="ECO:0000256" key="2">
    <source>
        <dbReference type="ARBA" id="ARBA00023015"/>
    </source>
</evidence>
<comment type="subcellular location">
    <subcellularLocation>
        <location evidence="1">Nucleus</location>
    </subcellularLocation>
</comment>
<feature type="region of interest" description="Disordered" evidence="6">
    <location>
        <begin position="256"/>
        <end position="285"/>
    </location>
</feature>
<dbReference type="OrthoDB" id="690068at2759"/>
<keyword evidence="5" id="KW-0175">Coiled coil</keyword>
<dbReference type="SUPFAM" id="SSF47459">
    <property type="entry name" value="HLH, helix-loop-helix DNA-binding domain"/>
    <property type="match status" value="1"/>
</dbReference>
<dbReference type="Pfam" id="PF00010">
    <property type="entry name" value="HLH"/>
    <property type="match status" value="1"/>
</dbReference>
<dbReference type="GO" id="GO:0005634">
    <property type="term" value="C:nucleus"/>
    <property type="evidence" value="ECO:0007669"/>
    <property type="project" value="UniProtKB-SubCell"/>
</dbReference>
<dbReference type="Gene3D" id="4.10.280.10">
    <property type="entry name" value="Helix-loop-helix DNA-binding domain"/>
    <property type="match status" value="1"/>
</dbReference>
<evidence type="ECO:0000256" key="1">
    <source>
        <dbReference type="ARBA" id="ARBA00004123"/>
    </source>
</evidence>
<gene>
    <name evidence="8" type="ORF">INT44_003354</name>
</gene>
<dbReference type="PROSITE" id="PS50888">
    <property type="entry name" value="BHLH"/>
    <property type="match status" value="1"/>
</dbReference>
<proteinExistence type="predicted"/>
<dbReference type="InterPro" id="IPR011598">
    <property type="entry name" value="bHLH_dom"/>
</dbReference>
<evidence type="ECO:0000256" key="6">
    <source>
        <dbReference type="SAM" id="MobiDB-lite"/>
    </source>
</evidence>
<keyword evidence="3" id="KW-0804">Transcription</keyword>
<dbReference type="GO" id="GO:0046983">
    <property type="term" value="F:protein dimerization activity"/>
    <property type="evidence" value="ECO:0007669"/>
    <property type="project" value="InterPro"/>
</dbReference>
<keyword evidence="9" id="KW-1185">Reference proteome</keyword>
<evidence type="ECO:0000313" key="9">
    <source>
        <dbReference type="Proteomes" id="UP000612746"/>
    </source>
</evidence>
<evidence type="ECO:0000256" key="4">
    <source>
        <dbReference type="ARBA" id="ARBA00023242"/>
    </source>
</evidence>
<protein>
    <recommendedName>
        <fullName evidence="7">BHLH domain-containing protein</fullName>
    </recommendedName>
</protein>
<name>A0A8H7UG25_9FUNG</name>
<dbReference type="AlphaFoldDB" id="A0A8H7UG25"/>
<feature type="compositionally biased region" description="Polar residues" evidence="6">
    <location>
        <begin position="77"/>
        <end position="86"/>
    </location>
</feature>
<feature type="compositionally biased region" description="Polar residues" evidence="6">
    <location>
        <begin position="269"/>
        <end position="279"/>
    </location>
</feature>
<evidence type="ECO:0000259" key="7">
    <source>
        <dbReference type="PROSITE" id="PS50888"/>
    </source>
</evidence>